<dbReference type="EMBL" id="JAPQKO010000004">
    <property type="protein sequence ID" value="KAJ5165799.1"/>
    <property type="molecule type" value="Genomic_DNA"/>
</dbReference>
<dbReference type="AlphaFoldDB" id="A0A9W9I3G9"/>
<proteinExistence type="predicted"/>
<accession>A0A9W9I3G9</accession>
<sequence length="131" mass="14785">MSSSQRSPEFSELNCARYESRVQYTLMSLRSLIPDQTIAPGNEARCIVAIELESISRATATQVKPPAQLGWFTVDNVFGRPRRGIREWRTVPVEIDGSNRIDPSVWANLHEPVFAYFHLEAELTLVARVPA</sequence>
<comment type="caution">
    <text evidence="1">The sequence shown here is derived from an EMBL/GenBank/DDBJ whole genome shotgun (WGS) entry which is preliminary data.</text>
</comment>
<dbReference type="Proteomes" id="UP001146351">
    <property type="component" value="Unassembled WGS sequence"/>
</dbReference>
<gene>
    <name evidence="1" type="ORF">N7492_006095</name>
</gene>
<reference evidence="1" key="1">
    <citation type="submission" date="2022-11" db="EMBL/GenBank/DDBJ databases">
        <authorList>
            <person name="Petersen C."/>
        </authorList>
    </citation>
    <scope>NUCLEOTIDE SEQUENCE</scope>
    <source>
        <strain evidence="1">IBT 21917</strain>
    </source>
</reference>
<evidence type="ECO:0000313" key="1">
    <source>
        <dbReference type="EMBL" id="KAJ5165799.1"/>
    </source>
</evidence>
<evidence type="ECO:0000313" key="2">
    <source>
        <dbReference type="Proteomes" id="UP001146351"/>
    </source>
</evidence>
<protein>
    <submittedName>
        <fullName evidence="1">Uncharacterized protein</fullName>
    </submittedName>
</protein>
<keyword evidence="2" id="KW-1185">Reference proteome</keyword>
<reference evidence="1" key="2">
    <citation type="journal article" date="2023" name="IMA Fungus">
        <title>Comparative genomic study of the Penicillium genus elucidates a diverse pangenome and 15 lateral gene transfer events.</title>
        <authorList>
            <person name="Petersen C."/>
            <person name="Sorensen T."/>
            <person name="Nielsen M.R."/>
            <person name="Sondergaard T.E."/>
            <person name="Sorensen J.L."/>
            <person name="Fitzpatrick D.A."/>
            <person name="Frisvad J.C."/>
            <person name="Nielsen K.L."/>
        </authorList>
    </citation>
    <scope>NUCLEOTIDE SEQUENCE</scope>
    <source>
        <strain evidence="1">IBT 21917</strain>
    </source>
</reference>
<name>A0A9W9I3G9_9EURO</name>
<organism evidence="1 2">
    <name type="scientific">Penicillium capsulatum</name>
    <dbReference type="NCBI Taxonomy" id="69766"/>
    <lineage>
        <taxon>Eukaryota</taxon>
        <taxon>Fungi</taxon>
        <taxon>Dikarya</taxon>
        <taxon>Ascomycota</taxon>
        <taxon>Pezizomycotina</taxon>
        <taxon>Eurotiomycetes</taxon>
        <taxon>Eurotiomycetidae</taxon>
        <taxon>Eurotiales</taxon>
        <taxon>Aspergillaceae</taxon>
        <taxon>Penicillium</taxon>
    </lineage>
</organism>